<organism evidence="1">
    <name type="scientific">Lepeophtheirus salmonis</name>
    <name type="common">Salmon louse</name>
    <name type="synonym">Caligus salmonis</name>
    <dbReference type="NCBI Taxonomy" id="72036"/>
    <lineage>
        <taxon>Eukaryota</taxon>
        <taxon>Metazoa</taxon>
        <taxon>Ecdysozoa</taxon>
        <taxon>Arthropoda</taxon>
        <taxon>Crustacea</taxon>
        <taxon>Multicrustacea</taxon>
        <taxon>Hexanauplia</taxon>
        <taxon>Copepoda</taxon>
        <taxon>Siphonostomatoida</taxon>
        <taxon>Caligidae</taxon>
        <taxon>Lepeophtheirus</taxon>
    </lineage>
</organism>
<dbReference type="AlphaFoldDB" id="A0A0K2VIU6"/>
<name>A0A0K2VIU6_LEPSM</name>
<protein>
    <submittedName>
        <fullName evidence="1">Uncharacterized protein</fullName>
    </submittedName>
</protein>
<dbReference type="EMBL" id="HACA01032530">
    <property type="protein sequence ID" value="CDW49891.1"/>
    <property type="molecule type" value="Transcribed_RNA"/>
</dbReference>
<feature type="non-terminal residue" evidence="1">
    <location>
        <position position="53"/>
    </location>
</feature>
<evidence type="ECO:0000313" key="1">
    <source>
        <dbReference type="EMBL" id="CDW49891.1"/>
    </source>
</evidence>
<sequence length="53" mass="6060">MQELMTNSSDTLSHTATMEYFSESTFVCEVLLVFHSKVAHIEKSSRFKSGEEE</sequence>
<reference evidence="1" key="1">
    <citation type="submission" date="2014-05" db="EMBL/GenBank/DDBJ databases">
        <authorList>
            <person name="Chronopoulou M."/>
        </authorList>
    </citation>
    <scope>NUCLEOTIDE SEQUENCE</scope>
    <source>
        <tissue evidence="1">Whole organism</tissue>
    </source>
</reference>
<accession>A0A0K2VIU6</accession>
<proteinExistence type="predicted"/>